<dbReference type="GO" id="GO:0045892">
    <property type="term" value="P:negative regulation of DNA-templated transcription"/>
    <property type="evidence" value="ECO:0007669"/>
    <property type="project" value="TreeGrafter"/>
</dbReference>
<evidence type="ECO:0000313" key="13">
    <source>
        <dbReference type="EMBL" id="QOR46377.1"/>
    </source>
</evidence>
<dbReference type="EMBL" id="CP063213">
    <property type="protein sequence ID" value="QOR46377.1"/>
    <property type="molecule type" value="Genomic_DNA"/>
</dbReference>
<dbReference type="PANTHER" id="PTHR33202:SF2">
    <property type="entry name" value="FERRIC UPTAKE REGULATION PROTEIN"/>
    <property type="match status" value="1"/>
</dbReference>
<reference evidence="13 14" key="1">
    <citation type="submission" date="2020-10" db="EMBL/GenBank/DDBJ databases">
        <title>Trueperella pecoris sp. nov. isolated from bovine and porcine specimens.</title>
        <authorList>
            <person name="Schoenecker L."/>
            <person name="Schnydrig P."/>
            <person name="Brodard I."/>
            <person name="Thomann A."/>
            <person name="Hemphill A."/>
            <person name="Rodriguez-Campos S."/>
            <person name="Perreten V."/>
            <person name="Jores J."/>
            <person name="Kittl S."/>
        </authorList>
    </citation>
    <scope>NUCLEOTIDE SEQUENCE [LARGE SCALE GENOMIC DNA]</scope>
    <source>
        <strain evidence="13 14">15A0121</strain>
    </source>
</reference>
<name>A0A7M1QYW7_9ACTO</name>
<sequence length="131" mass="14790">MRMTRQRSAISDLLRDTDEFLSAQKIHELLVDRGEKVGLATVYRNLQALTDQGVLDVLRQEGTDVQLFRYCEDTGHHHHLLCRNCGHTVELSTPELEKLTQAVAKEHGFTNVSHDIEIYGLCAKCSAELEG</sequence>
<keyword evidence="14" id="KW-1185">Reference proteome</keyword>
<evidence type="ECO:0000256" key="5">
    <source>
        <dbReference type="ARBA" id="ARBA00022491"/>
    </source>
</evidence>
<dbReference type="GO" id="GO:0003700">
    <property type="term" value="F:DNA-binding transcription factor activity"/>
    <property type="evidence" value="ECO:0007669"/>
    <property type="project" value="InterPro"/>
</dbReference>
<protein>
    <submittedName>
        <fullName evidence="13">Transcriptional repressor</fullName>
    </submittedName>
</protein>
<comment type="subunit">
    <text evidence="3">Homodimer.</text>
</comment>
<evidence type="ECO:0000256" key="12">
    <source>
        <dbReference type="PIRSR" id="PIRSR602481-2"/>
    </source>
</evidence>
<dbReference type="Gene3D" id="3.30.1490.190">
    <property type="match status" value="1"/>
</dbReference>
<proteinExistence type="inferred from homology"/>
<keyword evidence="9" id="KW-0238">DNA-binding</keyword>
<dbReference type="AlphaFoldDB" id="A0A7M1QYW7"/>
<evidence type="ECO:0000256" key="8">
    <source>
        <dbReference type="ARBA" id="ARBA00023015"/>
    </source>
</evidence>
<dbReference type="CDD" id="cd07153">
    <property type="entry name" value="Fur_like"/>
    <property type="match status" value="1"/>
</dbReference>
<keyword evidence="10" id="KW-0804">Transcription</keyword>
<evidence type="ECO:0000256" key="1">
    <source>
        <dbReference type="ARBA" id="ARBA00004496"/>
    </source>
</evidence>
<dbReference type="GO" id="GO:0005829">
    <property type="term" value="C:cytosol"/>
    <property type="evidence" value="ECO:0007669"/>
    <property type="project" value="TreeGrafter"/>
</dbReference>
<feature type="binding site" evidence="11">
    <location>
        <position position="82"/>
    </location>
    <ligand>
        <name>Zn(2+)</name>
        <dbReference type="ChEBI" id="CHEBI:29105"/>
    </ligand>
</feature>
<dbReference type="InterPro" id="IPR043135">
    <property type="entry name" value="Fur_C"/>
</dbReference>
<feature type="binding site" evidence="11">
    <location>
        <position position="85"/>
    </location>
    <ligand>
        <name>Zn(2+)</name>
        <dbReference type="ChEBI" id="CHEBI:29105"/>
    </ligand>
</feature>
<evidence type="ECO:0000256" key="9">
    <source>
        <dbReference type="ARBA" id="ARBA00023125"/>
    </source>
</evidence>
<keyword evidence="8" id="KW-0805">Transcription regulation</keyword>
<dbReference type="GO" id="GO:0008270">
    <property type="term" value="F:zinc ion binding"/>
    <property type="evidence" value="ECO:0007669"/>
    <property type="project" value="TreeGrafter"/>
</dbReference>
<dbReference type="GO" id="GO:1900376">
    <property type="term" value="P:regulation of secondary metabolite biosynthetic process"/>
    <property type="evidence" value="ECO:0007669"/>
    <property type="project" value="TreeGrafter"/>
</dbReference>
<comment type="subcellular location">
    <subcellularLocation>
        <location evidence="1">Cytoplasm</location>
    </subcellularLocation>
</comment>
<organism evidence="13 14">
    <name type="scientific">Trueperella pecoris</name>
    <dbReference type="NCBI Taxonomy" id="2733571"/>
    <lineage>
        <taxon>Bacteria</taxon>
        <taxon>Bacillati</taxon>
        <taxon>Actinomycetota</taxon>
        <taxon>Actinomycetes</taxon>
        <taxon>Actinomycetales</taxon>
        <taxon>Actinomycetaceae</taxon>
        <taxon>Trueperella</taxon>
    </lineage>
</organism>
<comment type="cofactor">
    <cofactor evidence="11">
        <name>Zn(2+)</name>
        <dbReference type="ChEBI" id="CHEBI:29105"/>
    </cofactor>
    <text evidence="11">Binds 1 zinc ion per subunit.</text>
</comment>
<feature type="binding site" evidence="11">
    <location>
        <position position="122"/>
    </location>
    <ligand>
        <name>Zn(2+)</name>
        <dbReference type="ChEBI" id="CHEBI:29105"/>
    </ligand>
</feature>
<feature type="binding site" evidence="11">
    <location>
        <position position="125"/>
    </location>
    <ligand>
        <name>Zn(2+)</name>
        <dbReference type="ChEBI" id="CHEBI:29105"/>
    </ligand>
</feature>
<dbReference type="PANTHER" id="PTHR33202">
    <property type="entry name" value="ZINC UPTAKE REGULATION PROTEIN"/>
    <property type="match status" value="1"/>
</dbReference>
<evidence type="ECO:0000256" key="3">
    <source>
        <dbReference type="ARBA" id="ARBA00011738"/>
    </source>
</evidence>
<dbReference type="InterPro" id="IPR036388">
    <property type="entry name" value="WH-like_DNA-bd_sf"/>
</dbReference>
<evidence type="ECO:0000256" key="10">
    <source>
        <dbReference type="ARBA" id="ARBA00023163"/>
    </source>
</evidence>
<evidence type="ECO:0000256" key="2">
    <source>
        <dbReference type="ARBA" id="ARBA00007957"/>
    </source>
</evidence>
<keyword evidence="5" id="KW-0678">Repressor</keyword>
<comment type="similarity">
    <text evidence="2">Belongs to the Fur family.</text>
</comment>
<dbReference type="Gene3D" id="1.10.10.10">
    <property type="entry name" value="Winged helix-like DNA-binding domain superfamily/Winged helix DNA-binding domain"/>
    <property type="match status" value="1"/>
</dbReference>
<dbReference type="RefSeq" id="WP_193325931.1">
    <property type="nucleotide sequence ID" value="NZ_CP053291.1"/>
</dbReference>
<dbReference type="SUPFAM" id="SSF46785">
    <property type="entry name" value="Winged helix' DNA-binding domain"/>
    <property type="match status" value="1"/>
</dbReference>
<accession>A0A7M1QYW7</accession>
<keyword evidence="12" id="KW-0408">Iron</keyword>
<dbReference type="InterPro" id="IPR036390">
    <property type="entry name" value="WH_DNA-bd_sf"/>
</dbReference>
<dbReference type="GO" id="GO:0000976">
    <property type="term" value="F:transcription cis-regulatory region binding"/>
    <property type="evidence" value="ECO:0007669"/>
    <property type="project" value="TreeGrafter"/>
</dbReference>
<keyword evidence="7 11" id="KW-0862">Zinc</keyword>
<comment type="cofactor">
    <cofactor evidence="12">
        <name>Mn(2+)</name>
        <dbReference type="ChEBI" id="CHEBI:29035"/>
    </cofactor>
    <cofactor evidence="12">
        <name>Fe(2+)</name>
        <dbReference type="ChEBI" id="CHEBI:29033"/>
    </cofactor>
    <text evidence="12">Binds 1 Mn(2+) or Fe(2+) ion per subunit.</text>
</comment>
<evidence type="ECO:0000256" key="7">
    <source>
        <dbReference type="ARBA" id="ARBA00022833"/>
    </source>
</evidence>
<accession>A0A8A5U9J1</accession>
<gene>
    <name evidence="13" type="ORF">INS88_04015</name>
</gene>
<dbReference type="InterPro" id="IPR002481">
    <property type="entry name" value="FUR"/>
</dbReference>
<evidence type="ECO:0000256" key="6">
    <source>
        <dbReference type="ARBA" id="ARBA00022723"/>
    </source>
</evidence>
<keyword evidence="4" id="KW-0963">Cytoplasm</keyword>
<dbReference type="Proteomes" id="UP000595053">
    <property type="component" value="Chromosome"/>
</dbReference>
<evidence type="ECO:0000256" key="11">
    <source>
        <dbReference type="PIRSR" id="PIRSR602481-1"/>
    </source>
</evidence>
<evidence type="ECO:0000313" key="14">
    <source>
        <dbReference type="Proteomes" id="UP000595053"/>
    </source>
</evidence>
<feature type="binding site" evidence="12">
    <location>
        <position position="114"/>
    </location>
    <ligand>
        <name>Fe cation</name>
        <dbReference type="ChEBI" id="CHEBI:24875"/>
    </ligand>
</feature>
<feature type="binding site" evidence="12">
    <location>
        <position position="76"/>
    </location>
    <ligand>
        <name>Fe cation</name>
        <dbReference type="ChEBI" id="CHEBI:24875"/>
    </ligand>
</feature>
<feature type="binding site" evidence="12">
    <location>
        <position position="97"/>
    </location>
    <ligand>
        <name>Fe cation</name>
        <dbReference type="ChEBI" id="CHEBI:24875"/>
    </ligand>
</feature>
<dbReference type="Pfam" id="PF01475">
    <property type="entry name" value="FUR"/>
    <property type="match status" value="1"/>
</dbReference>
<evidence type="ECO:0000256" key="4">
    <source>
        <dbReference type="ARBA" id="ARBA00022490"/>
    </source>
</evidence>
<keyword evidence="6 11" id="KW-0479">Metal-binding</keyword>